<sequence>MESRPAPLRSRRVCRFCLVDSDPLNYIYDRELTRPFSVPLSIQIMSCVGIEVYSADGMPQMICTNCRWNLDRSYRFKQQCRKADEALRSYPVTGVLPRPFPPLNNDPPEQSNKRSMESRPMNDQAKKARMDNGDRDRQSIPEEKIMMASQQIETHSEKQQRENDNEDSIEDQAQEAPPSSKNETMVQSETDGDQADSGKIRVHACDQCERTFPLAQALRLHVIRAHRNRDFKCSECERMFFSKYDLNKHMSTHTDEKPFACQVCQKQFSRANLLQRHEKVHRDELRYGCNQCDREFFSQEDLEKHEEATHKANKPFECSICNKRFTYKQGLERHEMLHSDDKNYVCEYCKEAFRTSTKLARHLQTHAGHRPYLCKLCPRSFLLSHHLTRHMRTHSVEKRHVCEDCGKAFKRAESLEVHQLTHVKRSGMGLTCDVCHESCRNRADYVTHIKHHIEAGEKMGPDSLQNTSMKDTSKDTESEEEDDEEEEEEQYSDGDEEYRPPAYLYPKKSQSPRSGPKQRTESEEDQMEAEQSGRQVIYVKGKDGNMMKKTIKTLMPVQRRAEPQQQYQQQEMRPKQMSVSNSKEAQPQKSRDETEAQVQKIVASVFKEHKIPLKSQAPQEAVQETIVQRQTSQSVAPTIIKEEKVENQMASVGAKNPNTVKVIKRIVVRKPAGSADSGAMTSPVKEFAQEAAASNQQAAGPASGPKVTKRVIVRRIIRQGDTTREVIMNPDGTIIDPAELAKLPTGNVVKRVVVKKPLDKSQNIESMLQAGDTKRILKLAESGEDVVKASTLIPMPRPQATRVAQVAPVTQVTQAAPEDTQNDREKQDKIERLQKEVEQQRLKIEALEARKHEFEACGDEMIPERHDESEDEHEQQLPLKRVFVKRKQCNYVEEREYEDDRDREDGNHQEGLTDVPKEEQLTQSSTNLENAKIIIIKPESGQQDVDEMSRELCSILESTDTVVKMQENVLNNLEQITSVEHTNVQHVVNEETLQNEERLETSESEFIEQPMEQEEVVAENVEENQVHEQVIENSGEQQDPAVKIVITQSEEEGVKLEFEDRTESGLSNLSTQVIMSESHNDIFETTGSTMEVDKTQEGTNLEESVIELSETNNTINLNETTDSRDSLEDKLSQMEG</sequence>
<evidence type="ECO:0000313" key="2">
    <source>
        <dbReference type="Proteomes" id="UP001239111"/>
    </source>
</evidence>
<gene>
    <name evidence="1" type="ORF">QAD02_018516</name>
</gene>
<evidence type="ECO:0000313" key="1">
    <source>
        <dbReference type="EMBL" id="KAJ8682724.1"/>
    </source>
</evidence>
<protein>
    <submittedName>
        <fullName evidence="1">Uncharacterized protein</fullName>
    </submittedName>
</protein>
<dbReference type="Proteomes" id="UP001239111">
    <property type="component" value="Chromosome 1"/>
</dbReference>
<proteinExistence type="predicted"/>
<accession>A0ACC2PHD5</accession>
<name>A0ACC2PHD5_9HYME</name>
<dbReference type="EMBL" id="CM056741">
    <property type="protein sequence ID" value="KAJ8682724.1"/>
    <property type="molecule type" value="Genomic_DNA"/>
</dbReference>
<keyword evidence="2" id="KW-1185">Reference proteome</keyword>
<reference evidence="1" key="1">
    <citation type="submission" date="2023-04" db="EMBL/GenBank/DDBJ databases">
        <title>A chromosome-level genome assembly of the parasitoid wasp Eretmocerus hayati.</title>
        <authorList>
            <person name="Zhong Y."/>
            <person name="Liu S."/>
            <person name="Liu Y."/>
        </authorList>
    </citation>
    <scope>NUCLEOTIDE SEQUENCE</scope>
    <source>
        <strain evidence="1">ZJU_SS_LIU_2023</strain>
    </source>
</reference>
<organism evidence="1 2">
    <name type="scientific">Eretmocerus hayati</name>
    <dbReference type="NCBI Taxonomy" id="131215"/>
    <lineage>
        <taxon>Eukaryota</taxon>
        <taxon>Metazoa</taxon>
        <taxon>Ecdysozoa</taxon>
        <taxon>Arthropoda</taxon>
        <taxon>Hexapoda</taxon>
        <taxon>Insecta</taxon>
        <taxon>Pterygota</taxon>
        <taxon>Neoptera</taxon>
        <taxon>Endopterygota</taxon>
        <taxon>Hymenoptera</taxon>
        <taxon>Apocrita</taxon>
        <taxon>Proctotrupomorpha</taxon>
        <taxon>Chalcidoidea</taxon>
        <taxon>Aphelinidae</taxon>
        <taxon>Aphelininae</taxon>
        <taxon>Eretmocerus</taxon>
    </lineage>
</organism>
<comment type="caution">
    <text evidence="1">The sequence shown here is derived from an EMBL/GenBank/DDBJ whole genome shotgun (WGS) entry which is preliminary data.</text>
</comment>